<evidence type="ECO:0000256" key="4">
    <source>
        <dbReference type="ARBA" id="ARBA00022475"/>
    </source>
</evidence>
<dbReference type="PRINTS" id="PR00702">
    <property type="entry name" value="ACRIFLAVINRP"/>
</dbReference>
<feature type="transmembrane region" description="Helical" evidence="8">
    <location>
        <begin position="859"/>
        <end position="878"/>
    </location>
</feature>
<dbReference type="GO" id="GO:0008324">
    <property type="term" value="F:monoatomic cation transmembrane transporter activity"/>
    <property type="evidence" value="ECO:0007669"/>
    <property type="project" value="InterPro"/>
</dbReference>
<dbReference type="PANTHER" id="PTHR32063">
    <property type="match status" value="1"/>
</dbReference>
<keyword evidence="4" id="KW-1003">Cell membrane</keyword>
<protein>
    <submittedName>
        <fullName evidence="9">Cation efflux system protein</fullName>
    </submittedName>
</protein>
<feature type="transmembrane region" description="Helical" evidence="8">
    <location>
        <begin position="885"/>
        <end position="904"/>
    </location>
</feature>
<gene>
    <name evidence="9" type="ORF">AOE01nite_20450</name>
</gene>
<dbReference type="GO" id="GO:0005886">
    <property type="term" value="C:plasma membrane"/>
    <property type="evidence" value="ECO:0007669"/>
    <property type="project" value="UniProtKB-SubCell"/>
</dbReference>
<accession>A0A511XLK5</accession>
<feature type="transmembrane region" description="Helical" evidence="8">
    <location>
        <begin position="522"/>
        <end position="542"/>
    </location>
</feature>
<evidence type="ECO:0000256" key="7">
    <source>
        <dbReference type="ARBA" id="ARBA00023136"/>
    </source>
</evidence>
<evidence type="ECO:0000256" key="3">
    <source>
        <dbReference type="ARBA" id="ARBA00022448"/>
    </source>
</evidence>
<comment type="similarity">
    <text evidence="2">Belongs to the resistance-nodulation-cell division (RND) (TC 2.A.6) family.</text>
</comment>
<evidence type="ECO:0000256" key="1">
    <source>
        <dbReference type="ARBA" id="ARBA00004651"/>
    </source>
</evidence>
<dbReference type="GO" id="GO:0042910">
    <property type="term" value="F:xenobiotic transmembrane transporter activity"/>
    <property type="evidence" value="ECO:0007669"/>
    <property type="project" value="TreeGrafter"/>
</dbReference>
<dbReference type="InterPro" id="IPR027463">
    <property type="entry name" value="AcrB_DN_DC_subdom"/>
</dbReference>
<reference evidence="9 10" key="1">
    <citation type="submission" date="2019-07" db="EMBL/GenBank/DDBJ databases">
        <title>Whole genome shotgun sequence of Acetobacter oeni NBRC 105207.</title>
        <authorList>
            <person name="Hosoyama A."/>
            <person name="Uohara A."/>
            <person name="Ohji S."/>
            <person name="Ichikawa N."/>
        </authorList>
    </citation>
    <scope>NUCLEOTIDE SEQUENCE [LARGE SCALE GENOMIC DNA]</scope>
    <source>
        <strain evidence="9 10">NBRC 105207</strain>
    </source>
</reference>
<feature type="transmembrane region" description="Helical" evidence="8">
    <location>
        <begin position="337"/>
        <end position="353"/>
    </location>
</feature>
<dbReference type="OrthoDB" id="9758757at2"/>
<feature type="transmembrane region" description="Helical" evidence="8">
    <location>
        <begin position="957"/>
        <end position="976"/>
    </location>
</feature>
<keyword evidence="3" id="KW-0813">Transport</keyword>
<evidence type="ECO:0000256" key="6">
    <source>
        <dbReference type="ARBA" id="ARBA00022989"/>
    </source>
</evidence>
<feature type="transmembrane region" description="Helical" evidence="8">
    <location>
        <begin position="432"/>
        <end position="453"/>
    </location>
</feature>
<feature type="transmembrane region" description="Helical" evidence="8">
    <location>
        <begin position="15"/>
        <end position="34"/>
    </location>
</feature>
<dbReference type="NCBIfam" id="TIGR00914">
    <property type="entry name" value="2A0601"/>
    <property type="match status" value="1"/>
</dbReference>
<evidence type="ECO:0000313" key="9">
    <source>
        <dbReference type="EMBL" id="GEN63821.1"/>
    </source>
</evidence>
<dbReference type="Gene3D" id="3.30.70.1320">
    <property type="entry name" value="Multidrug efflux transporter AcrB pore domain like"/>
    <property type="match status" value="1"/>
</dbReference>
<dbReference type="SUPFAM" id="SSF82693">
    <property type="entry name" value="Multidrug efflux transporter AcrB pore domain, PN1, PN2, PC1 and PC2 subdomains"/>
    <property type="match status" value="3"/>
</dbReference>
<dbReference type="PANTHER" id="PTHR32063:SF17">
    <property type="entry name" value="CATION EFFLUX SYSTEM PROTEIN"/>
    <property type="match status" value="1"/>
</dbReference>
<evidence type="ECO:0000256" key="5">
    <source>
        <dbReference type="ARBA" id="ARBA00022692"/>
    </source>
</evidence>
<feature type="transmembrane region" description="Helical" evidence="8">
    <location>
        <begin position="386"/>
        <end position="411"/>
    </location>
</feature>
<feature type="transmembrane region" description="Helical" evidence="8">
    <location>
        <begin position="988"/>
        <end position="1011"/>
    </location>
</feature>
<dbReference type="SUPFAM" id="SSF82714">
    <property type="entry name" value="Multidrug efflux transporter AcrB TolC docking domain, DN and DC subdomains"/>
    <property type="match status" value="2"/>
</dbReference>
<evidence type="ECO:0000256" key="2">
    <source>
        <dbReference type="ARBA" id="ARBA00010942"/>
    </source>
</evidence>
<name>A0A511XLK5_9PROT</name>
<organism evidence="9 10">
    <name type="scientific">Acetobacter oeni</name>
    <dbReference type="NCBI Taxonomy" id="304077"/>
    <lineage>
        <taxon>Bacteria</taxon>
        <taxon>Pseudomonadati</taxon>
        <taxon>Pseudomonadota</taxon>
        <taxon>Alphaproteobacteria</taxon>
        <taxon>Acetobacterales</taxon>
        <taxon>Acetobacteraceae</taxon>
        <taxon>Acetobacter</taxon>
    </lineage>
</organism>
<dbReference type="Pfam" id="PF00873">
    <property type="entry name" value="ACR_tran"/>
    <property type="match status" value="1"/>
</dbReference>
<evidence type="ECO:0000256" key="8">
    <source>
        <dbReference type="SAM" id="Phobius"/>
    </source>
</evidence>
<dbReference type="Proteomes" id="UP000321746">
    <property type="component" value="Unassembled WGS sequence"/>
</dbReference>
<evidence type="ECO:0000313" key="10">
    <source>
        <dbReference type="Proteomes" id="UP000321746"/>
    </source>
</evidence>
<sequence>MINAIIAGCLRQRRIVFLGAIILAVWGVISWRNIAVEAYPDLSAVTVMVTTQVPGLAAEEIEQQITIPLERQLASTPGLVDTRSSSTFGLSLITLIFKDSTDVYFARQRVTEQLAQVTVPYGATPGLGPVTSPSGEIYRYTLESDRANLMQLSELQRWVVMPALLQIPGVATVNNFGGFTKEYQLVLKPGALQRYNIGLNDVLTAIQSNNANAGGGRVTRGDQSYVVRGNGLVRNLDDMSNIAVIQRHGIPVLLRDLGQLQLGHQVREGILGKDSNPDTIEGIVQMLTGQNASLVLKNVHQQVAVLQKQLDPMGVRIVPYIDRDTLVNATTDKVMDTVFKGVGLVIIVLLIFLGSPRSALVAAITIPLALAFVFVVMNALGMAANLFSLGAIDFGVVVDGAIVITEAILRLREERPTEVIELKDVLTLTNQIGRSILFSTLIIIVAYSPLFAFEGSEGKLFRPMAYTVSFALFGALLSATMLTPALAWLAMRKPHRLFHNRPLEWLHRQYRHWLGHFVDRPLLAYAGGGIAFALVVILGMTVGREFLPELDEGALWLQVELPSGISLDKASEIASEIRRAIHSFSETSYAITQLGRNDSGTDPWTPSHIEMPVGLRPYSTWPKGETKAQFEQKLRQRLHQIPGISFDISQPIEDGMNDLVGGAHSPLVLRVYGEDFREMRRVGEDIVRQLKTVSGTTDASIFQGPEIPELSIVADRPAMSRYGVKISDVMNVVQNGIGDAAVSQLYIGDRTYNMTVRFQTDETRNLQLLAHLPLTGSSGAEIPLEALAKIALETGQSNISHEYNHRQITIRVNNGSRPLSQYLPDAQAHIDRFVHFDASKYRLEWAGTFQQEQRAQARLTIALAIMFAAMLVLLFGEFRLFRQAVLVLAVVPLATLGGLVALHVRGETLNVATTVGFIALFGVAIQNGIIMVSNINRHRSDGMALRDAVIEGAGERFRPVLMTATVASVGMLPAAIATGIGTDVQRGLATVVVGGLGIATVLTLFILPTYYAELEAWVEKRDARKQNTASSGDSRDD</sequence>
<dbReference type="Gene3D" id="3.30.2090.10">
    <property type="entry name" value="Multidrug efflux transporter AcrB TolC docking domain, DN and DC subdomains"/>
    <property type="match status" value="2"/>
</dbReference>
<feature type="transmembrane region" description="Helical" evidence="8">
    <location>
        <begin position="465"/>
        <end position="491"/>
    </location>
</feature>
<keyword evidence="5 8" id="KW-0812">Transmembrane</keyword>
<feature type="transmembrane region" description="Helical" evidence="8">
    <location>
        <begin position="360"/>
        <end position="380"/>
    </location>
</feature>
<comment type="subcellular location">
    <subcellularLocation>
        <location evidence="1">Cell membrane</location>
        <topology evidence="1">Multi-pass membrane protein</topology>
    </subcellularLocation>
</comment>
<dbReference type="Gene3D" id="1.20.1640.10">
    <property type="entry name" value="Multidrug efflux transporter AcrB transmembrane domain"/>
    <property type="match status" value="2"/>
</dbReference>
<keyword evidence="7 8" id="KW-0472">Membrane</keyword>
<dbReference type="EMBL" id="BJYG01000026">
    <property type="protein sequence ID" value="GEN63821.1"/>
    <property type="molecule type" value="Genomic_DNA"/>
</dbReference>
<feature type="transmembrane region" description="Helical" evidence="8">
    <location>
        <begin position="916"/>
        <end position="936"/>
    </location>
</feature>
<dbReference type="RefSeq" id="WP_146889076.1">
    <property type="nucleotide sequence ID" value="NZ_BJYG01000026.1"/>
</dbReference>
<proteinExistence type="inferred from homology"/>
<keyword evidence="10" id="KW-1185">Reference proteome</keyword>
<dbReference type="InterPro" id="IPR001036">
    <property type="entry name" value="Acrflvin-R"/>
</dbReference>
<dbReference type="SUPFAM" id="SSF82866">
    <property type="entry name" value="Multidrug efflux transporter AcrB transmembrane domain"/>
    <property type="match status" value="2"/>
</dbReference>
<dbReference type="InterPro" id="IPR004763">
    <property type="entry name" value="CusA-like"/>
</dbReference>
<keyword evidence="6 8" id="KW-1133">Transmembrane helix</keyword>
<dbReference type="Gene3D" id="3.30.70.1440">
    <property type="entry name" value="Multidrug efflux transporter AcrB pore domain"/>
    <property type="match status" value="1"/>
</dbReference>
<dbReference type="Gene3D" id="3.30.70.1430">
    <property type="entry name" value="Multidrug efflux transporter AcrB pore domain"/>
    <property type="match status" value="2"/>
</dbReference>
<comment type="caution">
    <text evidence="9">The sequence shown here is derived from an EMBL/GenBank/DDBJ whole genome shotgun (WGS) entry which is preliminary data.</text>
</comment>
<dbReference type="AlphaFoldDB" id="A0A511XLK5"/>